<evidence type="ECO:0000313" key="12">
    <source>
        <dbReference type="Proteomes" id="UP000234190"/>
    </source>
</evidence>
<evidence type="ECO:0000256" key="6">
    <source>
        <dbReference type="ARBA" id="ARBA00023136"/>
    </source>
</evidence>
<name>A0A2N4UA46_9BURK</name>
<organism evidence="11 12">
    <name type="scientific">Pollutimonas subterranea</name>
    <dbReference type="NCBI Taxonomy" id="2045210"/>
    <lineage>
        <taxon>Bacteria</taxon>
        <taxon>Pseudomonadati</taxon>
        <taxon>Pseudomonadota</taxon>
        <taxon>Betaproteobacteria</taxon>
        <taxon>Burkholderiales</taxon>
        <taxon>Alcaligenaceae</taxon>
        <taxon>Pollutimonas</taxon>
    </lineage>
</organism>
<dbReference type="InterPro" id="IPR006665">
    <property type="entry name" value="OmpA-like"/>
</dbReference>
<gene>
    <name evidence="11" type="ORF">CR159_02410</name>
</gene>
<dbReference type="OrthoDB" id="9809186at2"/>
<dbReference type="NCBIfam" id="NF006548">
    <property type="entry name" value="PRK09041.1"/>
    <property type="match status" value="1"/>
</dbReference>
<dbReference type="Proteomes" id="UP000234190">
    <property type="component" value="Unassembled WGS sequence"/>
</dbReference>
<keyword evidence="4 9" id="KW-0812">Transmembrane</keyword>
<comment type="caution">
    <text evidence="11">The sequence shown here is derived from an EMBL/GenBank/DDBJ whole genome shotgun (WGS) entry which is preliminary data.</text>
</comment>
<comment type="similarity">
    <text evidence="2">Belongs to the MotB family.</text>
</comment>
<evidence type="ECO:0000256" key="9">
    <source>
        <dbReference type="SAM" id="Phobius"/>
    </source>
</evidence>
<comment type="subcellular location">
    <subcellularLocation>
        <location evidence="1">Cell membrane</location>
        <topology evidence="1">Single-pass membrane protein</topology>
    </subcellularLocation>
</comment>
<protein>
    <submittedName>
        <fullName evidence="11">Motility protein MotB</fullName>
    </submittedName>
</protein>
<evidence type="ECO:0000259" key="10">
    <source>
        <dbReference type="PROSITE" id="PS51123"/>
    </source>
</evidence>
<evidence type="ECO:0000256" key="8">
    <source>
        <dbReference type="SAM" id="MobiDB-lite"/>
    </source>
</evidence>
<dbReference type="Pfam" id="PF00691">
    <property type="entry name" value="OmpA"/>
    <property type="match status" value="1"/>
</dbReference>
<reference evidence="11 12" key="1">
    <citation type="submission" date="2017-10" db="EMBL/GenBank/DDBJ databases">
        <title>Two draft genome sequences of Pusillimonas sp. strains isolated from a nitrate- and radionuclide-contaminated groundwater in Russia.</title>
        <authorList>
            <person name="Grouzdev D.S."/>
            <person name="Tourova T.P."/>
            <person name="Goeva M.A."/>
            <person name="Babich T.L."/>
            <person name="Sokolova D.S."/>
            <person name="Abdullin R."/>
            <person name="Poltaraus A.B."/>
            <person name="Toshchakov S.V."/>
            <person name="Nazina T.N."/>
        </authorList>
    </citation>
    <scope>NUCLEOTIDE SEQUENCE [LARGE SCALE GENOMIC DNA]</scope>
    <source>
        <strain evidence="11 12">JR1/69-3-13</strain>
    </source>
</reference>
<dbReference type="CDD" id="cd07185">
    <property type="entry name" value="OmpA_C-like"/>
    <property type="match status" value="1"/>
</dbReference>
<accession>A0A2N4UA46</accession>
<feature type="domain" description="OmpA-like" evidence="10">
    <location>
        <begin position="147"/>
        <end position="267"/>
    </location>
</feature>
<dbReference type="PROSITE" id="PS51123">
    <property type="entry name" value="OMPA_2"/>
    <property type="match status" value="1"/>
</dbReference>
<dbReference type="Gene3D" id="3.30.1330.60">
    <property type="entry name" value="OmpA-like domain"/>
    <property type="match status" value="1"/>
</dbReference>
<feature type="region of interest" description="Disordered" evidence="8">
    <location>
        <begin position="1"/>
        <end position="21"/>
    </location>
</feature>
<evidence type="ECO:0000256" key="4">
    <source>
        <dbReference type="ARBA" id="ARBA00022692"/>
    </source>
</evidence>
<sequence length="310" mass="34436">MNKSEPRIVIRRPKRRHEAPHGGSWKIAYADFMTAMMAFFLVMWLVSLVPQKDLQEMAEYFRMPLMEAITGGKRNDTGSTVIPGGSPSPIPNVNPIPSRGDVRTEGDVRDTRRLEDLKAEIERLIQTDPVLLAFRPQLLLDMTPDGLRIQIIDKDNRPMFSTGSAHMQSYMRDILRELGPLLNELPNSVSVAGHTDATQYASGERYYSNWELSADRANAARKELVIGGMAETKVRRVLGLSSSVSLIKDNPMAAVNRRISVVVLNKRAERRIDAQNASGATAYDLKEIMEPAPSINLPGLPALPVAPLQP</sequence>
<evidence type="ECO:0000256" key="7">
    <source>
        <dbReference type="PROSITE-ProRule" id="PRU00473"/>
    </source>
</evidence>
<feature type="compositionally biased region" description="Basic residues" evidence="8">
    <location>
        <begin position="9"/>
        <end position="18"/>
    </location>
</feature>
<keyword evidence="12" id="KW-1185">Reference proteome</keyword>
<dbReference type="InterPro" id="IPR050330">
    <property type="entry name" value="Bact_OuterMem_StrucFunc"/>
</dbReference>
<feature type="region of interest" description="Disordered" evidence="8">
    <location>
        <begin position="81"/>
        <end position="107"/>
    </location>
</feature>
<dbReference type="AlphaFoldDB" id="A0A2N4UA46"/>
<evidence type="ECO:0000256" key="3">
    <source>
        <dbReference type="ARBA" id="ARBA00022475"/>
    </source>
</evidence>
<evidence type="ECO:0000256" key="2">
    <source>
        <dbReference type="ARBA" id="ARBA00008914"/>
    </source>
</evidence>
<evidence type="ECO:0000256" key="5">
    <source>
        <dbReference type="ARBA" id="ARBA00022989"/>
    </source>
</evidence>
<dbReference type="InterPro" id="IPR025713">
    <property type="entry name" value="MotB-like_N_dom"/>
</dbReference>
<feature type="transmembrane region" description="Helical" evidence="9">
    <location>
        <begin position="27"/>
        <end position="49"/>
    </location>
</feature>
<dbReference type="GO" id="GO:0005886">
    <property type="term" value="C:plasma membrane"/>
    <property type="evidence" value="ECO:0007669"/>
    <property type="project" value="UniProtKB-SubCell"/>
</dbReference>
<dbReference type="SUPFAM" id="SSF103088">
    <property type="entry name" value="OmpA-like"/>
    <property type="match status" value="1"/>
</dbReference>
<dbReference type="PANTHER" id="PTHR30329">
    <property type="entry name" value="STATOR ELEMENT OF FLAGELLAR MOTOR COMPLEX"/>
    <property type="match status" value="1"/>
</dbReference>
<keyword evidence="3" id="KW-1003">Cell membrane</keyword>
<dbReference type="InterPro" id="IPR036737">
    <property type="entry name" value="OmpA-like_sf"/>
</dbReference>
<dbReference type="PANTHER" id="PTHR30329:SF18">
    <property type="entry name" value="MOTILITY PROTEIN B"/>
    <property type="match status" value="1"/>
</dbReference>
<keyword evidence="5 9" id="KW-1133">Transmembrane helix</keyword>
<evidence type="ECO:0000313" key="11">
    <source>
        <dbReference type="EMBL" id="PLC51886.1"/>
    </source>
</evidence>
<dbReference type="RefSeq" id="WP_102072372.1">
    <property type="nucleotide sequence ID" value="NZ_PDNW01000001.1"/>
</dbReference>
<evidence type="ECO:0000256" key="1">
    <source>
        <dbReference type="ARBA" id="ARBA00004162"/>
    </source>
</evidence>
<keyword evidence="6 7" id="KW-0472">Membrane</keyword>
<dbReference type="Pfam" id="PF13677">
    <property type="entry name" value="MotB_plug"/>
    <property type="match status" value="1"/>
</dbReference>
<proteinExistence type="inferred from homology"/>
<dbReference type="EMBL" id="PDNW01000001">
    <property type="protein sequence ID" value="PLC51886.1"/>
    <property type="molecule type" value="Genomic_DNA"/>
</dbReference>